<dbReference type="InterPro" id="IPR007215">
    <property type="entry name" value="Sulphur_relay_TusB/DsrH"/>
</dbReference>
<organism evidence="1 2">
    <name type="scientific">Candidatus Sulfobium mesophilum</name>
    <dbReference type="NCBI Taxonomy" id="2016548"/>
    <lineage>
        <taxon>Bacteria</taxon>
        <taxon>Pseudomonadati</taxon>
        <taxon>Nitrospirota</taxon>
        <taxon>Nitrospiria</taxon>
        <taxon>Nitrospirales</taxon>
        <taxon>Nitrospiraceae</taxon>
        <taxon>Candidatus Sulfobium</taxon>
    </lineage>
</organism>
<dbReference type="InterPro" id="IPR027396">
    <property type="entry name" value="DsrEFH-like"/>
</dbReference>
<dbReference type="Gene3D" id="3.40.1260.10">
    <property type="entry name" value="DsrEFH-like"/>
    <property type="match status" value="1"/>
</dbReference>
<sequence>MLIIIKSSPDTPEARQALDLAKSLNAGICLVQNGVYLAAKEECGDIADSVYALSEDMTLRGLKPAGNVKRIDYEELIDIMNRSEKVMGMF</sequence>
<dbReference type="EMBL" id="OUUY01000089">
    <property type="protein sequence ID" value="SPQ01097.1"/>
    <property type="molecule type" value="Genomic_DNA"/>
</dbReference>
<dbReference type="OrthoDB" id="6183100at2"/>
<dbReference type="Proteomes" id="UP000245125">
    <property type="component" value="Unassembled WGS sequence"/>
</dbReference>
<dbReference type="Pfam" id="PF04077">
    <property type="entry name" value="DsrH"/>
    <property type="match status" value="1"/>
</dbReference>
<reference evidence="2" key="1">
    <citation type="submission" date="2018-03" db="EMBL/GenBank/DDBJ databases">
        <authorList>
            <person name="Zecchin S."/>
        </authorList>
    </citation>
    <scope>NUCLEOTIDE SEQUENCE [LARGE SCALE GENOMIC DNA]</scope>
</reference>
<dbReference type="SUPFAM" id="SSF75169">
    <property type="entry name" value="DsrEFH-like"/>
    <property type="match status" value="1"/>
</dbReference>
<protein>
    <submittedName>
        <fullName evidence="1">Putative DsrH subunit of DsrEFH protein</fullName>
    </submittedName>
</protein>
<dbReference type="GO" id="GO:1990228">
    <property type="term" value="C:sulfurtransferase complex"/>
    <property type="evidence" value="ECO:0007669"/>
    <property type="project" value="TreeGrafter"/>
</dbReference>
<evidence type="ECO:0000313" key="1">
    <source>
        <dbReference type="EMBL" id="SPQ01097.1"/>
    </source>
</evidence>
<dbReference type="AlphaFoldDB" id="A0A2U3QI61"/>
<evidence type="ECO:0000313" key="2">
    <source>
        <dbReference type="Proteomes" id="UP000245125"/>
    </source>
</evidence>
<dbReference type="GO" id="GO:0002143">
    <property type="term" value="P:tRNA wobble position uridine thiolation"/>
    <property type="evidence" value="ECO:0007669"/>
    <property type="project" value="InterPro"/>
</dbReference>
<dbReference type="PANTHER" id="PTHR37526:SF1">
    <property type="entry name" value="PROTEIN TUSB"/>
    <property type="match status" value="1"/>
</dbReference>
<dbReference type="PANTHER" id="PTHR37526">
    <property type="entry name" value="PROTEIN TUSB"/>
    <property type="match status" value="1"/>
</dbReference>
<accession>A0A2U3QI61</accession>
<proteinExistence type="predicted"/>
<keyword evidence="2" id="KW-1185">Reference proteome</keyword>
<name>A0A2U3QI61_9BACT</name>
<gene>
    <name evidence="1" type="ORF">NBG4_420021</name>
</gene>